<sequence length="95" mass="10907">MAPPTRNNPFRTPSPEPLANCEATTRRKCKFFDTLARDSGTKSLRRITKDYYIIDLGAEAKRRTRPRSSILGYKSKITKTTCKILYSPSRNPVRK</sequence>
<dbReference type="OrthoDB" id="3558968at2759"/>
<dbReference type="EMBL" id="KZ613495">
    <property type="protein sequence ID" value="PMD18366.1"/>
    <property type="molecule type" value="Genomic_DNA"/>
</dbReference>
<dbReference type="AlphaFoldDB" id="A0A2J6PWQ6"/>
<evidence type="ECO:0000313" key="2">
    <source>
        <dbReference type="Proteomes" id="UP000235672"/>
    </source>
</evidence>
<organism evidence="1 2">
    <name type="scientific">Hyaloscypha hepaticicola</name>
    <dbReference type="NCBI Taxonomy" id="2082293"/>
    <lineage>
        <taxon>Eukaryota</taxon>
        <taxon>Fungi</taxon>
        <taxon>Dikarya</taxon>
        <taxon>Ascomycota</taxon>
        <taxon>Pezizomycotina</taxon>
        <taxon>Leotiomycetes</taxon>
        <taxon>Helotiales</taxon>
        <taxon>Hyaloscyphaceae</taxon>
        <taxon>Hyaloscypha</taxon>
    </lineage>
</organism>
<protein>
    <submittedName>
        <fullName evidence="1">Uncharacterized protein</fullName>
    </submittedName>
</protein>
<dbReference type="Proteomes" id="UP000235672">
    <property type="component" value="Unassembled WGS sequence"/>
</dbReference>
<reference evidence="1 2" key="1">
    <citation type="submission" date="2016-05" db="EMBL/GenBank/DDBJ databases">
        <title>A degradative enzymes factory behind the ericoid mycorrhizal symbiosis.</title>
        <authorList>
            <consortium name="DOE Joint Genome Institute"/>
            <person name="Martino E."/>
            <person name="Morin E."/>
            <person name="Grelet G."/>
            <person name="Kuo A."/>
            <person name="Kohler A."/>
            <person name="Daghino S."/>
            <person name="Barry K."/>
            <person name="Choi C."/>
            <person name="Cichocki N."/>
            <person name="Clum A."/>
            <person name="Copeland A."/>
            <person name="Hainaut M."/>
            <person name="Haridas S."/>
            <person name="Labutti K."/>
            <person name="Lindquist E."/>
            <person name="Lipzen A."/>
            <person name="Khouja H.-R."/>
            <person name="Murat C."/>
            <person name="Ohm R."/>
            <person name="Olson A."/>
            <person name="Spatafora J."/>
            <person name="Veneault-Fourrey C."/>
            <person name="Henrissat B."/>
            <person name="Grigoriev I."/>
            <person name="Martin F."/>
            <person name="Perotto S."/>
        </authorList>
    </citation>
    <scope>NUCLEOTIDE SEQUENCE [LARGE SCALE GENOMIC DNA]</scope>
    <source>
        <strain evidence="1 2">UAMH 7357</strain>
    </source>
</reference>
<name>A0A2J6PWQ6_9HELO</name>
<proteinExistence type="predicted"/>
<evidence type="ECO:0000313" key="1">
    <source>
        <dbReference type="EMBL" id="PMD18366.1"/>
    </source>
</evidence>
<gene>
    <name evidence="1" type="ORF">NA56DRAFT_648115</name>
</gene>
<keyword evidence="2" id="KW-1185">Reference proteome</keyword>
<accession>A0A2J6PWQ6</accession>